<evidence type="ECO:0000256" key="2">
    <source>
        <dbReference type="SAM" id="MobiDB-lite"/>
    </source>
</evidence>
<evidence type="ECO:0008006" key="6">
    <source>
        <dbReference type="Google" id="ProtNLM"/>
    </source>
</evidence>
<feature type="coiled-coil region" evidence="1">
    <location>
        <begin position="323"/>
        <end position="368"/>
    </location>
</feature>
<feature type="transmembrane region" description="Helical" evidence="3">
    <location>
        <begin position="207"/>
        <end position="226"/>
    </location>
</feature>
<feature type="region of interest" description="Disordered" evidence="2">
    <location>
        <begin position="1"/>
        <end position="49"/>
    </location>
</feature>
<organism evidence="4 5">
    <name type="scientific">Pseudonocardia ailaonensis</name>
    <dbReference type="NCBI Taxonomy" id="367279"/>
    <lineage>
        <taxon>Bacteria</taxon>
        <taxon>Bacillati</taxon>
        <taxon>Actinomycetota</taxon>
        <taxon>Actinomycetes</taxon>
        <taxon>Pseudonocardiales</taxon>
        <taxon>Pseudonocardiaceae</taxon>
        <taxon>Pseudonocardia</taxon>
    </lineage>
</organism>
<accession>A0ABN2MTX6</accession>
<keyword evidence="3" id="KW-0472">Membrane</keyword>
<evidence type="ECO:0000256" key="3">
    <source>
        <dbReference type="SAM" id="Phobius"/>
    </source>
</evidence>
<dbReference type="EMBL" id="BAAAQK010000004">
    <property type="protein sequence ID" value="GAA1837668.1"/>
    <property type="molecule type" value="Genomic_DNA"/>
</dbReference>
<comment type="caution">
    <text evidence="4">The sequence shown here is derived from an EMBL/GenBank/DDBJ whole genome shotgun (WGS) entry which is preliminary data.</text>
</comment>
<feature type="transmembrane region" description="Helical" evidence="3">
    <location>
        <begin position="174"/>
        <end position="195"/>
    </location>
</feature>
<sequence>MTQPRQTAADPAHPGPTGPGAGHPGPADFGPAGVRTAHPLPDRPPAPRRQLRRFRRGAGGAHVEQLRQAHARRSGDALRADQRTDLECVVECRGARRASRTLSRAARSMERHVNRGTGAALASLRDDRAAAELEARPVVVDGRAVPLAEARRIAAAPPQPGARHLDRDGHLVRLLGHLLLLVDTAALVVVFGFLLNLDWAAPQPADLVTVVALAVFGAAVQALLAVRLGRRLWAWRHADPDADPGEEFPPRAGVVLLAAGLLTVLAALAAVALYVRVTVEATLADAGPLGVTLGALLAAAALAAPWCVVAQEAYRHSPEQRERRAATAAVERVERRRGRLRARSGRRLDRAEQARTRAESLFQTARRRCVAHHLDDHEVILWARGLVDPAVVHELGTRGAPGGFALPPAVAADLAGLTAALDRLDTVLDQARRAPGRRILDLAA</sequence>
<reference evidence="4 5" key="1">
    <citation type="journal article" date="2019" name="Int. J. Syst. Evol. Microbiol.">
        <title>The Global Catalogue of Microorganisms (GCM) 10K type strain sequencing project: providing services to taxonomists for standard genome sequencing and annotation.</title>
        <authorList>
            <consortium name="The Broad Institute Genomics Platform"/>
            <consortium name="The Broad Institute Genome Sequencing Center for Infectious Disease"/>
            <person name="Wu L."/>
            <person name="Ma J."/>
        </authorList>
    </citation>
    <scope>NUCLEOTIDE SEQUENCE [LARGE SCALE GENOMIC DNA]</scope>
    <source>
        <strain evidence="4 5">JCM 16009</strain>
    </source>
</reference>
<keyword evidence="3" id="KW-1133">Transmembrane helix</keyword>
<dbReference type="RefSeq" id="WP_344413934.1">
    <property type="nucleotide sequence ID" value="NZ_BAAAQK010000004.1"/>
</dbReference>
<evidence type="ECO:0000313" key="5">
    <source>
        <dbReference type="Proteomes" id="UP001500449"/>
    </source>
</evidence>
<gene>
    <name evidence="4" type="ORF">GCM10009836_15480</name>
</gene>
<evidence type="ECO:0000313" key="4">
    <source>
        <dbReference type="EMBL" id="GAA1837668.1"/>
    </source>
</evidence>
<evidence type="ECO:0000256" key="1">
    <source>
        <dbReference type="SAM" id="Coils"/>
    </source>
</evidence>
<keyword evidence="1" id="KW-0175">Coiled coil</keyword>
<feature type="transmembrane region" description="Helical" evidence="3">
    <location>
        <begin position="295"/>
        <end position="314"/>
    </location>
</feature>
<protein>
    <recommendedName>
        <fullName evidence="6">Integral membrane protein</fullName>
    </recommendedName>
</protein>
<keyword evidence="5" id="KW-1185">Reference proteome</keyword>
<dbReference type="Proteomes" id="UP001500449">
    <property type="component" value="Unassembled WGS sequence"/>
</dbReference>
<name>A0ABN2MTX6_9PSEU</name>
<proteinExistence type="predicted"/>
<feature type="compositionally biased region" description="Low complexity" evidence="2">
    <location>
        <begin position="24"/>
        <end position="33"/>
    </location>
</feature>
<feature type="transmembrane region" description="Helical" evidence="3">
    <location>
        <begin position="254"/>
        <end position="275"/>
    </location>
</feature>
<keyword evidence="3" id="KW-0812">Transmembrane</keyword>